<evidence type="ECO:0000313" key="1">
    <source>
        <dbReference type="EMBL" id="CAB4540850.1"/>
    </source>
</evidence>
<dbReference type="EMBL" id="CAEZSI010000075">
    <property type="protein sequence ID" value="CAB4540850.1"/>
    <property type="molecule type" value="Genomic_DNA"/>
</dbReference>
<gene>
    <name evidence="1" type="ORF">UFOPK1412_00639</name>
</gene>
<name>A0A6J6BNX9_9ZZZZ</name>
<dbReference type="AlphaFoldDB" id="A0A6J6BNX9"/>
<sequence>MPFAGKHPYPQVIAAQLGNEAGLVGVADLARN</sequence>
<proteinExistence type="predicted"/>
<organism evidence="1">
    <name type="scientific">freshwater metagenome</name>
    <dbReference type="NCBI Taxonomy" id="449393"/>
    <lineage>
        <taxon>unclassified sequences</taxon>
        <taxon>metagenomes</taxon>
        <taxon>ecological metagenomes</taxon>
    </lineage>
</organism>
<protein>
    <submittedName>
        <fullName evidence="1">Unannotated protein</fullName>
    </submittedName>
</protein>
<reference evidence="1" key="1">
    <citation type="submission" date="2020-05" db="EMBL/GenBank/DDBJ databases">
        <authorList>
            <person name="Chiriac C."/>
            <person name="Salcher M."/>
            <person name="Ghai R."/>
            <person name="Kavagutti S V."/>
        </authorList>
    </citation>
    <scope>NUCLEOTIDE SEQUENCE</scope>
</reference>
<accession>A0A6J6BNX9</accession>